<feature type="transmembrane region" description="Helical" evidence="1">
    <location>
        <begin position="6"/>
        <end position="28"/>
    </location>
</feature>
<gene>
    <name evidence="2" type="ORF">C496_08586</name>
</gene>
<evidence type="ECO:0000313" key="3">
    <source>
        <dbReference type="Proteomes" id="UP000011599"/>
    </source>
</evidence>
<feature type="transmembrane region" description="Helical" evidence="1">
    <location>
        <begin position="40"/>
        <end position="62"/>
    </location>
</feature>
<reference evidence="2 3" key="1">
    <citation type="journal article" date="2014" name="PLoS Genet.">
        <title>Phylogenetically driven sequencing of extremely halophilic archaea reveals strategies for static and dynamic osmo-response.</title>
        <authorList>
            <person name="Becker E.A."/>
            <person name="Seitzer P.M."/>
            <person name="Tritt A."/>
            <person name="Larsen D."/>
            <person name="Krusor M."/>
            <person name="Yao A.I."/>
            <person name="Wu D."/>
            <person name="Madern D."/>
            <person name="Eisen J.A."/>
            <person name="Darling A.E."/>
            <person name="Facciotti M.T."/>
        </authorList>
    </citation>
    <scope>NUCLEOTIDE SEQUENCE [LARGE SCALE GENOMIC DNA]</scope>
    <source>
        <strain evidence="2 3">GA33</strain>
    </source>
</reference>
<dbReference type="eggNOG" id="arCOG13355">
    <property type="taxonomic scope" value="Archaea"/>
</dbReference>
<keyword evidence="1" id="KW-0472">Membrane</keyword>
<keyword evidence="1" id="KW-0812">Transmembrane</keyword>
<dbReference type="Proteomes" id="UP000011599">
    <property type="component" value="Unassembled WGS sequence"/>
</dbReference>
<organism evidence="2 3">
    <name type="scientific">Natronorubrum tibetense GA33</name>
    <dbReference type="NCBI Taxonomy" id="1114856"/>
    <lineage>
        <taxon>Archaea</taxon>
        <taxon>Methanobacteriati</taxon>
        <taxon>Methanobacteriota</taxon>
        <taxon>Stenosarchaea group</taxon>
        <taxon>Halobacteria</taxon>
        <taxon>Halobacteriales</taxon>
        <taxon>Natrialbaceae</taxon>
        <taxon>Natronorubrum</taxon>
    </lineage>
</organism>
<protein>
    <submittedName>
        <fullName evidence="2">Uncharacterized protein</fullName>
    </submittedName>
</protein>
<comment type="caution">
    <text evidence="2">The sequence shown here is derived from an EMBL/GenBank/DDBJ whole genome shotgun (WGS) entry which is preliminary data.</text>
</comment>
<evidence type="ECO:0000313" key="2">
    <source>
        <dbReference type="EMBL" id="ELY41838.1"/>
    </source>
</evidence>
<name>L9W0I7_9EURY</name>
<accession>L9W0I7</accession>
<keyword evidence="1" id="KW-1133">Transmembrane helix</keyword>
<dbReference type="EMBL" id="AOHW01000026">
    <property type="protein sequence ID" value="ELY41838.1"/>
    <property type="molecule type" value="Genomic_DNA"/>
</dbReference>
<feature type="transmembrane region" description="Helical" evidence="1">
    <location>
        <begin position="68"/>
        <end position="85"/>
    </location>
</feature>
<proteinExistence type="predicted"/>
<dbReference type="PATRIC" id="fig|1114856.3.peg.1795"/>
<evidence type="ECO:0000256" key="1">
    <source>
        <dbReference type="SAM" id="Phobius"/>
    </source>
</evidence>
<sequence length="111" mass="12515">MFETMTIVLSVVFLVGGPLGVANGYRIYTAEQRARANRLWRVWIALSVLESVVGLVCLIWVLTRGLPTVWLFTALTAVPLPVALVQWRMQERMEFAGWMDEWLSGRGSSDS</sequence>
<dbReference type="OrthoDB" id="196981at2157"/>
<dbReference type="AlphaFoldDB" id="L9W0I7"/>
<dbReference type="RefSeq" id="WP_006089536.1">
    <property type="nucleotide sequence ID" value="NZ_AOHW01000026.1"/>
</dbReference>
<keyword evidence="3" id="KW-1185">Reference proteome</keyword>